<evidence type="ECO:0000313" key="1">
    <source>
        <dbReference type="EMBL" id="KAG1812613.1"/>
    </source>
</evidence>
<reference evidence="1" key="1">
    <citation type="journal article" date="2020" name="New Phytol.">
        <title>Comparative genomics reveals dynamic genome evolution in host specialist ectomycorrhizal fungi.</title>
        <authorList>
            <person name="Lofgren L.A."/>
            <person name="Nguyen N.H."/>
            <person name="Vilgalys R."/>
            <person name="Ruytinx J."/>
            <person name="Liao H.L."/>
            <person name="Branco S."/>
            <person name="Kuo A."/>
            <person name="LaButti K."/>
            <person name="Lipzen A."/>
            <person name="Andreopoulos W."/>
            <person name="Pangilinan J."/>
            <person name="Riley R."/>
            <person name="Hundley H."/>
            <person name="Na H."/>
            <person name="Barry K."/>
            <person name="Grigoriev I.V."/>
            <person name="Stajich J.E."/>
            <person name="Kennedy P.G."/>
        </authorList>
    </citation>
    <scope>NUCLEOTIDE SEQUENCE</scope>
    <source>
        <strain evidence="1">MN1</strain>
    </source>
</reference>
<gene>
    <name evidence="1" type="ORF">BJ212DRAFT_460073</name>
</gene>
<name>A0A9P7E6E8_9AGAM</name>
<accession>A0A9P7E6E8</accession>
<evidence type="ECO:0000313" key="2">
    <source>
        <dbReference type="Proteomes" id="UP000807769"/>
    </source>
</evidence>
<comment type="caution">
    <text evidence="1">The sequence shown here is derived from an EMBL/GenBank/DDBJ whole genome shotgun (WGS) entry which is preliminary data.</text>
</comment>
<organism evidence="1 2">
    <name type="scientific">Suillus subaureus</name>
    <dbReference type="NCBI Taxonomy" id="48587"/>
    <lineage>
        <taxon>Eukaryota</taxon>
        <taxon>Fungi</taxon>
        <taxon>Dikarya</taxon>
        <taxon>Basidiomycota</taxon>
        <taxon>Agaricomycotina</taxon>
        <taxon>Agaricomycetes</taxon>
        <taxon>Agaricomycetidae</taxon>
        <taxon>Boletales</taxon>
        <taxon>Suillineae</taxon>
        <taxon>Suillaceae</taxon>
        <taxon>Suillus</taxon>
    </lineage>
</organism>
<dbReference type="Proteomes" id="UP000807769">
    <property type="component" value="Unassembled WGS sequence"/>
</dbReference>
<dbReference type="AlphaFoldDB" id="A0A9P7E6E8"/>
<keyword evidence="2" id="KW-1185">Reference proteome</keyword>
<proteinExistence type="predicted"/>
<dbReference type="GeneID" id="64637281"/>
<dbReference type="EMBL" id="JABBWG010000026">
    <property type="protein sequence ID" value="KAG1812613.1"/>
    <property type="molecule type" value="Genomic_DNA"/>
</dbReference>
<protein>
    <submittedName>
        <fullName evidence="1">Uncharacterized protein</fullName>
    </submittedName>
</protein>
<sequence>MTVTIRRLTIVLRHSVDNSKNWAGSATEAGPCMCELPLRVPEAEGSKDADSSMDILYTSSMCHMNMTSLQPSCSII</sequence>
<dbReference type="RefSeq" id="XP_041190758.1">
    <property type="nucleotide sequence ID" value="XM_041343265.1"/>
</dbReference>